<sequence>MPNKNILIYPHDHFNMGSGGITVHYYLAKLLDDNGEIVRMHPCKGSEPNSLFSKYYNDDFPVDDDCVVIYCEGIEGNPLKAKNVVRWMLSALGQNVPYDRVHDWGKNELVYFFNSEKMINNCPDKVGSLYKYLTIIFLDPNMKVYVPPVIRYHCCYTIRKLFIHGKAIETIHPPESFEIGHYREQNAFIDIFNNHEIFVSYDPLTFLSIMAPMCGCVSIVYPIEGVTEMEWLKMTAAKEYVEKHNISKLYGVSYGTDSVEWAKSTLHLVRKQWEDIINYYITAHLPSFIQDINNFETMQNTIDNIYFESNSI</sequence>
<proteinExistence type="predicted"/>
<dbReference type="EMBL" id="MN740803">
    <property type="protein sequence ID" value="QHS82512.1"/>
    <property type="molecule type" value="Genomic_DNA"/>
</dbReference>
<evidence type="ECO:0008006" key="2">
    <source>
        <dbReference type="Google" id="ProtNLM"/>
    </source>
</evidence>
<organism evidence="1">
    <name type="scientific">viral metagenome</name>
    <dbReference type="NCBI Taxonomy" id="1070528"/>
    <lineage>
        <taxon>unclassified sequences</taxon>
        <taxon>metagenomes</taxon>
        <taxon>organismal metagenomes</taxon>
    </lineage>
</organism>
<protein>
    <recommendedName>
        <fullName evidence="2">Glycosyltransferase</fullName>
    </recommendedName>
</protein>
<evidence type="ECO:0000313" key="1">
    <source>
        <dbReference type="EMBL" id="QHS82512.1"/>
    </source>
</evidence>
<accession>A0A6C0ARY3</accession>
<name>A0A6C0ARY3_9ZZZZ</name>
<dbReference type="AlphaFoldDB" id="A0A6C0ARY3"/>
<reference evidence="1" key="1">
    <citation type="journal article" date="2020" name="Nature">
        <title>Giant virus diversity and host interactions through global metagenomics.</title>
        <authorList>
            <person name="Schulz F."/>
            <person name="Roux S."/>
            <person name="Paez-Espino D."/>
            <person name="Jungbluth S."/>
            <person name="Walsh D.A."/>
            <person name="Denef V.J."/>
            <person name="McMahon K.D."/>
            <person name="Konstantinidis K.T."/>
            <person name="Eloe-Fadrosh E.A."/>
            <person name="Kyrpides N.C."/>
            <person name="Woyke T."/>
        </authorList>
    </citation>
    <scope>NUCLEOTIDE SEQUENCE</scope>
    <source>
        <strain evidence="1">GVMAG-S-1101171-111</strain>
    </source>
</reference>